<sequence>MTDTSTPDFGGRPNGPGAVKVLGEFALRVESVCFDPDGGEKNERYE</sequence>
<gene>
    <name evidence="1" type="ORF">ACFQJC_03710</name>
</gene>
<reference evidence="1 2" key="1">
    <citation type="journal article" date="2019" name="Int. J. Syst. Evol. Microbiol.">
        <title>The Global Catalogue of Microorganisms (GCM) 10K type strain sequencing project: providing services to taxonomists for standard genome sequencing and annotation.</title>
        <authorList>
            <consortium name="The Broad Institute Genomics Platform"/>
            <consortium name="The Broad Institute Genome Sequencing Center for Infectious Disease"/>
            <person name="Wu L."/>
            <person name="Ma J."/>
        </authorList>
    </citation>
    <scope>NUCLEOTIDE SEQUENCE [LARGE SCALE GENOMIC DNA]</scope>
    <source>
        <strain evidence="1 2">DSM 29988</strain>
    </source>
</reference>
<dbReference type="AlphaFoldDB" id="A0ABD5ZBQ7"/>
<accession>A0ABD5ZBQ7</accession>
<protein>
    <submittedName>
        <fullName evidence="1">Uncharacterized protein</fullName>
    </submittedName>
</protein>
<evidence type="ECO:0000313" key="2">
    <source>
        <dbReference type="Proteomes" id="UP001596481"/>
    </source>
</evidence>
<keyword evidence="2" id="KW-1185">Reference proteome</keyword>
<organism evidence="1 2">
    <name type="scientific">Haloferax namakaokahaiae</name>
    <dbReference type="NCBI Taxonomy" id="1748331"/>
    <lineage>
        <taxon>Archaea</taxon>
        <taxon>Methanobacteriati</taxon>
        <taxon>Methanobacteriota</taxon>
        <taxon>Stenosarchaea group</taxon>
        <taxon>Halobacteria</taxon>
        <taxon>Halobacteriales</taxon>
        <taxon>Haloferacaceae</taxon>
        <taxon>Haloferax</taxon>
    </lineage>
</organism>
<evidence type="ECO:0000313" key="1">
    <source>
        <dbReference type="EMBL" id="MFC7202606.1"/>
    </source>
</evidence>
<name>A0ABD5ZBQ7_9EURY</name>
<comment type="caution">
    <text evidence="1">The sequence shown here is derived from an EMBL/GenBank/DDBJ whole genome shotgun (WGS) entry which is preliminary data.</text>
</comment>
<dbReference type="EMBL" id="JBHTAA010000001">
    <property type="protein sequence ID" value="MFC7202606.1"/>
    <property type="molecule type" value="Genomic_DNA"/>
</dbReference>
<dbReference type="RefSeq" id="WP_390221903.1">
    <property type="nucleotide sequence ID" value="NZ_JBHTAA010000001.1"/>
</dbReference>
<proteinExistence type="predicted"/>
<dbReference type="Proteomes" id="UP001596481">
    <property type="component" value="Unassembled WGS sequence"/>
</dbReference>